<feature type="compositionally biased region" description="Polar residues" evidence="1">
    <location>
        <begin position="110"/>
        <end position="120"/>
    </location>
</feature>
<protein>
    <submittedName>
        <fullName evidence="2">Uncharacterized protein</fullName>
    </submittedName>
</protein>
<accession>A0ABD2ATT3</accession>
<evidence type="ECO:0000313" key="2">
    <source>
        <dbReference type="EMBL" id="KAL2723801.1"/>
    </source>
</evidence>
<name>A0ABD2ATT3_VESMC</name>
<feature type="non-terminal residue" evidence="2">
    <location>
        <position position="120"/>
    </location>
</feature>
<proteinExistence type="predicted"/>
<evidence type="ECO:0000256" key="1">
    <source>
        <dbReference type="SAM" id="MobiDB-lite"/>
    </source>
</evidence>
<dbReference type="AlphaFoldDB" id="A0ABD2ATT3"/>
<gene>
    <name evidence="2" type="ORF">V1477_019033</name>
</gene>
<dbReference type="EMBL" id="JAYRBN010000113">
    <property type="protein sequence ID" value="KAL2723801.1"/>
    <property type="molecule type" value="Genomic_DNA"/>
</dbReference>
<reference evidence="2 3" key="1">
    <citation type="journal article" date="2024" name="Ann. Entomol. Soc. Am.">
        <title>Genomic analyses of the southern and eastern yellowjacket wasps (Hymenoptera: Vespidae) reveal evolutionary signatures of social life.</title>
        <authorList>
            <person name="Catto M.A."/>
            <person name="Caine P.B."/>
            <person name="Orr S.E."/>
            <person name="Hunt B.G."/>
            <person name="Goodisman M.A.D."/>
        </authorList>
    </citation>
    <scope>NUCLEOTIDE SEQUENCE [LARGE SCALE GENOMIC DNA]</scope>
    <source>
        <strain evidence="2">232</strain>
        <tissue evidence="2">Head and thorax</tissue>
    </source>
</reference>
<sequence length="120" mass="14413">MAKGMRRKKGRLRRNRTLKLFPKDELERPWESLRLITTLTCDYNFRNDESSYKSYFARSVIDCIRSLKSKKDLYEDPGLKYESIFFIVKFSRLFRGGKKRNKKCSDQDLPANTNQKRFID</sequence>
<dbReference type="Proteomes" id="UP001607303">
    <property type="component" value="Unassembled WGS sequence"/>
</dbReference>
<keyword evidence="3" id="KW-1185">Reference proteome</keyword>
<feature type="region of interest" description="Disordered" evidence="1">
    <location>
        <begin position="97"/>
        <end position="120"/>
    </location>
</feature>
<comment type="caution">
    <text evidence="2">The sequence shown here is derived from an EMBL/GenBank/DDBJ whole genome shotgun (WGS) entry which is preliminary data.</text>
</comment>
<evidence type="ECO:0000313" key="3">
    <source>
        <dbReference type="Proteomes" id="UP001607303"/>
    </source>
</evidence>
<organism evidence="2 3">
    <name type="scientific">Vespula maculifrons</name>
    <name type="common">Eastern yellow jacket</name>
    <name type="synonym">Wasp</name>
    <dbReference type="NCBI Taxonomy" id="7453"/>
    <lineage>
        <taxon>Eukaryota</taxon>
        <taxon>Metazoa</taxon>
        <taxon>Ecdysozoa</taxon>
        <taxon>Arthropoda</taxon>
        <taxon>Hexapoda</taxon>
        <taxon>Insecta</taxon>
        <taxon>Pterygota</taxon>
        <taxon>Neoptera</taxon>
        <taxon>Endopterygota</taxon>
        <taxon>Hymenoptera</taxon>
        <taxon>Apocrita</taxon>
        <taxon>Aculeata</taxon>
        <taxon>Vespoidea</taxon>
        <taxon>Vespidae</taxon>
        <taxon>Vespinae</taxon>
        <taxon>Vespula</taxon>
    </lineage>
</organism>